<keyword evidence="2" id="KW-0328">Glycosyltransferase</keyword>
<feature type="transmembrane region" description="Helical" evidence="1">
    <location>
        <begin position="75"/>
        <end position="95"/>
    </location>
</feature>
<gene>
    <name evidence="2" type="ORF">FWK35_00013529</name>
</gene>
<feature type="transmembrane region" description="Helical" evidence="1">
    <location>
        <begin position="52"/>
        <end position="69"/>
    </location>
</feature>
<protein>
    <submittedName>
        <fullName evidence="2">UDP-N-acetylglucosamine--peptide N-acetylglucosaminyltransferase 110 kDa subunit-like isoform X2</fullName>
    </submittedName>
</protein>
<keyword evidence="3" id="KW-1185">Reference proteome</keyword>
<name>A0A6G0Y1T4_APHCR</name>
<keyword evidence="1" id="KW-0472">Membrane</keyword>
<organism evidence="2 3">
    <name type="scientific">Aphis craccivora</name>
    <name type="common">Cowpea aphid</name>
    <dbReference type="NCBI Taxonomy" id="307492"/>
    <lineage>
        <taxon>Eukaryota</taxon>
        <taxon>Metazoa</taxon>
        <taxon>Ecdysozoa</taxon>
        <taxon>Arthropoda</taxon>
        <taxon>Hexapoda</taxon>
        <taxon>Insecta</taxon>
        <taxon>Pterygota</taxon>
        <taxon>Neoptera</taxon>
        <taxon>Paraneoptera</taxon>
        <taxon>Hemiptera</taxon>
        <taxon>Sternorrhyncha</taxon>
        <taxon>Aphidomorpha</taxon>
        <taxon>Aphidoidea</taxon>
        <taxon>Aphididae</taxon>
        <taxon>Aphidini</taxon>
        <taxon>Aphis</taxon>
        <taxon>Aphis</taxon>
    </lineage>
</organism>
<evidence type="ECO:0000313" key="3">
    <source>
        <dbReference type="Proteomes" id="UP000478052"/>
    </source>
</evidence>
<sequence length="170" mass="19569">MPLENARKAFTTALYLNPKNNHGHWKIKLAMHNLCQYDLSLITYKIYGLGKLNIILYSFKMCLIIMQNMTTLKRIMSLDFLIFICFIRIIVCVCFKRNGNTPLLNSIPIKLLHTSPVWVKVAVKSAKNRAEIARARKTMGLPPDNPRLLDHLRRPIVRVLTRDAGQHPCS</sequence>
<proteinExistence type="predicted"/>
<dbReference type="GO" id="GO:0016757">
    <property type="term" value="F:glycosyltransferase activity"/>
    <property type="evidence" value="ECO:0007669"/>
    <property type="project" value="UniProtKB-KW"/>
</dbReference>
<keyword evidence="1" id="KW-1133">Transmembrane helix</keyword>
<dbReference type="AlphaFoldDB" id="A0A6G0Y1T4"/>
<accession>A0A6G0Y1T4</accession>
<evidence type="ECO:0000256" key="1">
    <source>
        <dbReference type="SAM" id="Phobius"/>
    </source>
</evidence>
<keyword evidence="1" id="KW-0812">Transmembrane</keyword>
<comment type="caution">
    <text evidence="2">The sequence shown here is derived from an EMBL/GenBank/DDBJ whole genome shotgun (WGS) entry which is preliminary data.</text>
</comment>
<dbReference type="EMBL" id="VUJU01006839">
    <property type="protein sequence ID" value="KAF0747462.1"/>
    <property type="molecule type" value="Genomic_DNA"/>
</dbReference>
<reference evidence="2 3" key="1">
    <citation type="submission" date="2019-08" db="EMBL/GenBank/DDBJ databases">
        <title>Whole genome of Aphis craccivora.</title>
        <authorList>
            <person name="Voronova N.V."/>
            <person name="Shulinski R.S."/>
            <person name="Bandarenka Y.V."/>
            <person name="Zhorov D.G."/>
            <person name="Warner D."/>
        </authorList>
    </citation>
    <scope>NUCLEOTIDE SEQUENCE [LARGE SCALE GENOMIC DNA]</scope>
    <source>
        <strain evidence="2">180601</strain>
        <tissue evidence="2">Whole Body</tissue>
    </source>
</reference>
<dbReference type="Proteomes" id="UP000478052">
    <property type="component" value="Unassembled WGS sequence"/>
</dbReference>
<keyword evidence="2" id="KW-0808">Transferase</keyword>
<evidence type="ECO:0000313" key="2">
    <source>
        <dbReference type="EMBL" id="KAF0747462.1"/>
    </source>
</evidence>